<protein>
    <submittedName>
        <fullName evidence="1">Predicted metal-dependent phosphohydrolase, HD superfamily</fullName>
    </submittedName>
</protein>
<gene>
    <name evidence="1" type="ORF">SAMN05444362_11113</name>
</gene>
<sequence>MLKQVFTELVRNYSADKNTAARFWNEIVINLHDAGRYYHDLTHLKQMYNELLEVKNQIEDWHSILFALYYHDIIYNTQRSDNEVESASLAEERLNEIGYPKNRIQRCIMHILATKGHSLNEDNDTNLFTDSDLSILGSDTKAYTAYKQNIRSEYFNYTNTDYIYGRKKALAHFLNMNSIFKTKYFIEKYEQQARINLEEELDLLSSGII</sequence>
<evidence type="ECO:0000313" key="1">
    <source>
        <dbReference type="EMBL" id="SHF84978.1"/>
    </source>
</evidence>
<dbReference type="InterPro" id="IPR009218">
    <property type="entry name" value="HD_phosphohydro"/>
</dbReference>
<dbReference type="STRING" id="1346286.SAMN05444362_11113"/>
<reference evidence="2" key="1">
    <citation type="submission" date="2016-11" db="EMBL/GenBank/DDBJ databases">
        <authorList>
            <person name="Varghese N."/>
            <person name="Submissions S."/>
        </authorList>
    </citation>
    <scope>NUCLEOTIDE SEQUENCE [LARGE SCALE GENOMIC DNA]</scope>
    <source>
        <strain evidence="2">DSM 27370</strain>
    </source>
</reference>
<name>A0A1M5F0R7_9BACT</name>
<dbReference type="Proteomes" id="UP000184480">
    <property type="component" value="Unassembled WGS sequence"/>
</dbReference>
<dbReference type="PANTHER" id="PTHR21174">
    <property type="match status" value="1"/>
</dbReference>
<keyword evidence="2" id="KW-1185">Reference proteome</keyword>
<accession>A0A1M5F0R7</accession>
<dbReference type="GO" id="GO:0016787">
    <property type="term" value="F:hydrolase activity"/>
    <property type="evidence" value="ECO:0007669"/>
    <property type="project" value="UniProtKB-KW"/>
</dbReference>
<dbReference type="OrthoDB" id="9808993at2"/>
<dbReference type="PIRSF" id="PIRSF035170">
    <property type="entry name" value="HD_phosphohydro"/>
    <property type="match status" value="1"/>
</dbReference>
<dbReference type="Gene3D" id="1.10.3210.10">
    <property type="entry name" value="Hypothetical protein af1432"/>
    <property type="match status" value="1"/>
</dbReference>
<dbReference type="EMBL" id="FQUC01000011">
    <property type="protein sequence ID" value="SHF84978.1"/>
    <property type="molecule type" value="Genomic_DNA"/>
</dbReference>
<evidence type="ECO:0000313" key="2">
    <source>
        <dbReference type="Proteomes" id="UP000184480"/>
    </source>
</evidence>
<dbReference type="PANTHER" id="PTHR21174:SF0">
    <property type="entry name" value="HD PHOSPHOHYDROLASE FAMILY PROTEIN-RELATED"/>
    <property type="match status" value="1"/>
</dbReference>
<organism evidence="1 2">
    <name type="scientific">Dysgonomonas macrotermitis</name>
    <dbReference type="NCBI Taxonomy" id="1346286"/>
    <lineage>
        <taxon>Bacteria</taxon>
        <taxon>Pseudomonadati</taxon>
        <taxon>Bacteroidota</taxon>
        <taxon>Bacteroidia</taxon>
        <taxon>Bacteroidales</taxon>
        <taxon>Dysgonomonadaceae</taxon>
        <taxon>Dysgonomonas</taxon>
    </lineage>
</organism>
<dbReference type="RefSeq" id="WP_062179167.1">
    <property type="nucleotide sequence ID" value="NZ_BBXL01000006.1"/>
</dbReference>
<dbReference type="SUPFAM" id="SSF109604">
    <property type="entry name" value="HD-domain/PDEase-like"/>
    <property type="match status" value="1"/>
</dbReference>
<keyword evidence="1" id="KW-0378">Hydrolase</keyword>
<dbReference type="AlphaFoldDB" id="A0A1M5F0R7"/>
<proteinExistence type="predicted"/>